<evidence type="ECO:0000256" key="1">
    <source>
        <dbReference type="ARBA" id="ARBA00000085"/>
    </source>
</evidence>
<dbReference type="SMART" id="SM00388">
    <property type="entry name" value="HisKA"/>
    <property type="match status" value="1"/>
</dbReference>
<dbReference type="Gene3D" id="1.10.287.130">
    <property type="match status" value="1"/>
</dbReference>
<evidence type="ECO:0000256" key="4">
    <source>
        <dbReference type="ARBA" id="ARBA00022679"/>
    </source>
</evidence>
<dbReference type="RefSeq" id="WP_170133840.1">
    <property type="nucleotide sequence ID" value="NZ_QKZL01000002.1"/>
</dbReference>
<sequence>MSSEMRSYPIPVNDTSRGLVIEAMDLTRRQGDPFFGYVTEAAKRIFGAPVAFLSLIKGDTQCLLHCDGVDVPETPRQMSLCAFTVAAKKTIVLHDTLLDPRSAGHPIVTGGFRLRFSASAPVILSSGYCVGTLCAVDFVPHDAPEPHQVEMLESLAAMTARFYEVPAEPDPVRAAELRRIVDDAQDEFLSLVSHELRTPLNGIYGMAQLLDLPDGENAALVRAITDSAELLNGIVESILSFTQMKSGDIVLDEETFDVGALIGAVAQTQAGLMRADGKTCDASGLPVGLSITADRAKIELALSCLMMNFVAHGGQMARVGAHRGADGTLVVTLSDDGEGISPDRESRIWEAFGTGKSVRRRDADGIGLGLPLTRRIVELHGGEFDLIQSHPGMSAVIRLPAWRVCAPD</sequence>
<dbReference type="InterPro" id="IPR004358">
    <property type="entry name" value="Sig_transdc_His_kin-like_C"/>
</dbReference>
<dbReference type="SUPFAM" id="SSF47384">
    <property type="entry name" value="Homodimeric domain of signal transducing histidine kinase"/>
    <property type="match status" value="1"/>
</dbReference>
<dbReference type="Pfam" id="PF00512">
    <property type="entry name" value="HisKA"/>
    <property type="match status" value="1"/>
</dbReference>
<dbReference type="AlphaFoldDB" id="A0A2W7NF83"/>
<dbReference type="InterPro" id="IPR029016">
    <property type="entry name" value="GAF-like_dom_sf"/>
</dbReference>
<feature type="domain" description="Histidine kinase" evidence="7">
    <location>
        <begin position="191"/>
        <end position="403"/>
    </location>
</feature>
<dbReference type="InterPro" id="IPR003594">
    <property type="entry name" value="HATPase_dom"/>
</dbReference>
<dbReference type="SMART" id="SM00387">
    <property type="entry name" value="HATPase_c"/>
    <property type="match status" value="1"/>
</dbReference>
<evidence type="ECO:0000256" key="2">
    <source>
        <dbReference type="ARBA" id="ARBA00012438"/>
    </source>
</evidence>
<keyword evidence="9" id="KW-1185">Reference proteome</keyword>
<keyword evidence="5" id="KW-0418">Kinase</keyword>
<dbReference type="GO" id="GO:0000155">
    <property type="term" value="F:phosphorelay sensor kinase activity"/>
    <property type="evidence" value="ECO:0007669"/>
    <property type="project" value="InterPro"/>
</dbReference>
<dbReference type="InterPro" id="IPR005467">
    <property type="entry name" value="His_kinase_dom"/>
</dbReference>
<dbReference type="InterPro" id="IPR036890">
    <property type="entry name" value="HATPase_C_sf"/>
</dbReference>
<dbReference type="Proteomes" id="UP000248916">
    <property type="component" value="Unassembled WGS sequence"/>
</dbReference>
<evidence type="ECO:0000256" key="3">
    <source>
        <dbReference type="ARBA" id="ARBA00022553"/>
    </source>
</evidence>
<comment type="catalytic activity">
    <reaction evidence="1">
        <text>ATP + protein L-histidine = ADP + protein N-phospho-L-histidine.</text>
        <dbReference type="EC" id="2.7.13.3"/>
    </reaction>
</comment>
<proteinExistence type="predicted"/>
<dbReference type="CDD" id="cd00082">
    <property type="entry name" value="HisKA"/>
    <property type="match status" value="1"/>
</dbReference>
<dbReference type="Gene3D" id="3.30.450.40">
    <property type="match status" value="1"/>
</dbReference>
<keyword evidence="4" id="KW-0808">Transferase</keyword>
<gene>
    <name evidence="8" type="ORF">LX81_00791</name>
</gene>
<keyword evidence="6" id="KW-0902">Two-component regulatory system</keyword>
<protein>
    <recommendedName>
        <fullName evidence="2">histidine kinase</fullName>
        <ecNumber evidence="2">2.7.13.3</ecNumber>
    </recommendedName>
</protein>
<accession>A0A2W7NF83</accession>
<evidence type="ECO:0000256" key="6">
    <source>
        <dbReference type="ARBA" id="ARBA00023012"/>
    </source>
</evidence>
<evidence type="ECO:0000313" key="9">
    <source>
        <dbReference type="Proteomes" id="UP000248916"/>
    </source>
</evidence>
<evidence type="ECO:0000256" key="5">
    <source>
        <dbReference type="ARBA" id="ARBA00022777"/>
    </source>
</evidence>
<dbReference type="Gene3D" id="3.30.565.10">
    <property type="entry name" value="Histidine kinase-like ATPase, C-terminal domain"/>
    <property type="match status" value="1"/>
</dbReference>
<dbReference type="SUPFAM" id="SSF55874">
    <property type="entry name" value="ATPase domain of HSP90 chaperone/DNA topoisomerase II/histidine kinase"/>
    <property type="match status" value="1"/>
</dbReference>
<dbReference type="EMBL" id="QKZL01000002">
    <property type="protein sequence ID" value="PZX19091.1"/>
    <property type="molecule type" value="Genomic_DNA"/>
</dbReference>
<dbReference type="InterPro" id="IPR036097">
    <property type="entry name" value="HisK_dim/P_sf"/>
</dbReference>
<dbReference type="PRINTS" id="PR00344">
    <property type="entry name" value="BCTRLSENSOR"/>
</dbReference>
<dbReference type="EC" id="2.7.13.3" evidence="2"/>
<dbReference type="InterPro" id="IPR050736">
    <property type="entry name" value="Sensor_HK_Regulatory"/>
</dbReference>
<evidence type="ECO:0000313" key="8">
    <source>
        <dbReference type="EMBL" id="PZX19091.1"/>
    </source>
</evidence>
<comment type="caution">
    <text evidence="8">The sequence shown here is derived from an EMBL/GenBank/DDBJ whole genome shotgun (WGS) entry which is preliminary data.</text>
</comment>
<dbReference type="Pfam" id="PF02518">
    <property type="entry name" value="HATPase_c"/>
    <property type="match status" value="1"/>
</dbReference>
<evidence type="ECO:0000259" key="7">
    <source>
        <dbReference type="PROSITE" id="PS50109"/>
    </source>
</evidence>
<organism evidence="8 9">
    <name type="scientific">Palleronia aestuarii</name>
    <dbReference type="NCBI Taxonomy" id="568105"/>
    <lineage>
        <taxon>Bacteria</taxon>
        <taxon>Pseudomonadati</taxon>
        <taxon>Pseudomonadota</taxon>
        <taxon>Alphaproteobacteria</taxon>
        <taxon>Rhodobacterales</taxon>
        <taxon>Roseobacteraceae</taxon>
        <taxon>Palleronia</taxon>
    </lineage>
</organism>
<reference evidence="8 9" key="1">
    <citation type="submission" date="2018-06" db="EMBL/GenBank/DDBJ databases">
        <title>Genomic Encyclopedia of Archaeal and Bacterial Type Strains, Phase II (KMG-II): from individual species to whole genera.</title>
        <authorList>
            <person name="Goeker M."/>
        </authorList>
    </citation>
    <scope>NUCLEOTIDE SEQUENCE [LARGE SCALE GENOMIC DNA]</scope>
    <source>
        <strain evidence="8 9">DSM 22009</strain>
    </source>
</reference>
<dbReference type="PANTHER" id="PTHR43711">
    <property type="entry name" value="TWO-COMPONENT HISTIDINE KINASE"/>
    <property type="match status" value="1"/>
</dbReference>
<keyword evidence="3" id="KW-0597">Phosphoprotein</keyword>
<name>A0A2W7NF83_9RHOB</name>
<dbReference type="CDD" id="cd00075">
    <property type="entry name" value="HATPase"/>
    <property type="match status" value="1"/>
</dbReference>
<dbReference type="SUPFAM" id="SSF55781">
    <property type="entry name" value="GAF domain-like"/>
    <property type="match status" value="1"/>
</dbReference>
<dbReference type="PROSITE" id="PS50109">
    <property type="entry name" value="HIS_KIN"/>
    <property type="match status" value="1"/>
</dbReference>
<dbReference type="InterPro" id="IPR003661">
    <property type="entry name" value="HisK_dim/P_dom"/>
</dbReference>
<dbReference type="PANTHER" id="PTHR43711:SF1">
    <property type="entry name" value="HISTIDINE KINASE 1"/>
    <property type="match status" value="1"/>
</dbReference>